<feature type="compositionally biased region" description="Basic residues" evidence="1">
    <location>
        <begin position="100"/>
        <end position="113"/>
    </location>
</feature>
<evidence type="ECO:0000256" key="1">
    <source>
        <dbReference type="SAM" id="MobiDB-lite"/>
    </source>
</evidence>
<proteinExistence type="predicted"/>
<feature type="compositionally biased region" description="Basic and acidic residues" evidence="1">
    <location>
        <begin position="86"/>
        <end position="96"/>
    </location>
</feature>
<sequence>MSFTSDMEDNSPPPSLVDETAVGSSSDERSSPLKAPSLSSEVDISSDKDGEESFQQARHLRHLKDEIRTGDDYFRAPSLSSEMDISSDKDEEERFQQVRHLQKTSHPFKRHRTKDGPRPDDEYFPSLKAPSDRDDEARLPPVRHKRSQQLFKRDEPRPDDEYFHTLKGHRKDEPRPDDEYFQPIKRLRMEKPERAPSPSKPLTSFFIKDILSPALTRPSVTSEPLIVRPWDLGVRPRSADDETRSEASSSSPEGGVNASPLDALFEMTSKAFVGLDAEEKSSGKTDSLAFRWAIAFIEITIFII</sequence>
<dbReference type="Proteomes" id="UP000827092">
    <property type="component" value="Unassembled WGS sequence"/>
</dbReference>
<accession>A0AAV6ULD1</accession>
<protein>
    <submittedName>
        <fullName evidence="2">Uncharacterized protein</fullName>
    </submittedName>
</protein>
<evidence type="ECO:0000313" key="3">
    <source>
        <dbReference type="Proteomes" id="UP000827092"/>
    </source>
</evidence>
<feature type="compositionally biased region" description="Basic and acidic residues" evidence="1">
    <location>
        <begin position="63"/>
        <end position="74"/>
    </location>
</feature>
<name>A0AAV6ULD1_9ARAC</name>
<feature type="region of interest" description="Disordered" evidence="1">
    <location>
        <begin position="1"/>
        <end position="182"/>
    </location>
</feature>
<feature type="region of interest" description="Disordered" evidence="1">
    <location>
        <begin position="232"/>
        <end position="260"/>
    </location>
</feature>
<reference evidence="2 3" key="1">
    <citation type="journal article" date="2022" name="Nat. Ecol. Evol.">
        <title>A masculinizing supergene underlies an exaggerated male reproductive morph in a spider.</title>
        <authorList>
            <person name="Hendrickx F."/>
            <person name="De Corte Z."/>
            <person name="Sonet G."/>
            <person name="Van Belleghem S.M."/>
            <person name="Kostlbacher S."/>
            <person name="Vangestel C."/>
        </authorList>
    </citation>
    <scope>NUCLEOTIDE SEQUENCE [LARGE SCALE GENOMIC DNA]</scope>
    <source>
        <strain evidence="2">W744_W776</strain>
    </source>
</reference>
<comment type="caution">
    <text evidence="2">The sequence shown here is derived from an EMBL/GenBank/DDBJ whole genome shotgun (WGS) entry which is preliminary data.</text>
</comment>
<gene>
    <name evidence="2" type="ORF">JTE90_002310</name>
</gene>
<keyword evidence="3" id="KW-1185">Reference proteome</keyword>
<evidence type="ECO:0000313" key="2">
    <source>
        <dbReference type="EMBL" id="KAG8184463.1"/>
    </source>
</evidence>
<feature type="compositionally biased region" description="Basic and acidic residues" evidence="1">
    <location>
        <begin position="151"/>
        <end position="178"/>
    </location>
</feature>
<organism evidence="2 3">
    <name type="scientific">Oedothorax gibbosus</name>
    <dbReference type="NCBI Taxonomy" id="931172"/>
    <lineage>
        <taxon>Eukaryota</taxon>
        <taxon>Metazoa</taxon>
        <taxon>Ecdysozoa</taxon>
        <taxon>Arthropoda</taxon>
        <taxon>Chelicerata</taxon>
        <taxon>Arachnida</taxon>
        <taxon>Araneae</taxon>
        <taxon>Araneomorphae</taxon>
        <taxon>Entelegynae</taxon>
        <taxon>Araneoidea</taxon>
        <taxon>Linyphiidae</taxon>
        <taxon>Erigoninae</taxon>
        <taxon>Oedothorax</taxon>
    </lineage>
</organism>
<dbReference type="AlphaFoldDB" id="A0AAV6ULD1"/>
<dbReference type="EMBL" id="JAFNEN010000372">
    <property type="protein sequence ID" value="KAG8184463.1"/>
    <property type="molecule type" value="Genomic_DNA"/>
</dbReference>